<dbReference type="SMART" id="SM00220">
    <property type="entry name" value="S_TKc"/>
    <property type="match status" value="1"/>
</dbReference>
<keyword evidence="3" id="KW-0418">Kinase</keyword>
<keyword evidence="8" id="KW-1185">Reference proteome</keyword>
<dbReference type="InterPro" id="IPR045269">
    <property type="entry name" value="Atg1-like"/>
</dbReference>
<dbReference type="FunFam" id="1.10.510.10:FF:000771">
    <property type="entry name" value="Uncharacterized protein"/>
    <property type="match status" value="1"/>
</dbReference>
<proteinExistence type="predicted"/>
<dbReference type="PROSITE" id="PS00108">
    <property type="entry name" value="PROTEIN_KINASE_ST"/>
    <property type="match status" value="1"/>
</dbReference>
<evidence type="ECO:0000256" key="5">
    <source>
        <dbReference type="PROSITE-ProRule" id="PRU10141"/>
    </source>
</evidence>
<dbReference type="EMBL" id="CAJJDN010000041">
    <property type="protein sequence ID" value="CAD8081113.1"/>
    <property type="molecule type" value="Genomic_DNA"/>
</dbReference>
<dbReference type="GO" id="GO:0005829">
    <property type="term" value="C:cytosol"/>
    <property type="evidence" value="ECO:0007669"/>
    <property type="project" value="TreeGrafter"/>
</dbReference>
<evidence type="ECO:0000256" key="4">
    <source>
        <dbReference type="ARBA" id="ARBA00022840"/>
    </source>
</evidence>
<dbReference type="InterPro" id="IPR017441">
    <property type="entry name" value="Protein_kinase_ATP_BS"/>
</dbReference>
<accession>A0A8S1MVP6</accession>
<dbReference type="GO" id="GO:0005524">
    <property type="term" value="F:ATP binding"/>
    <property type="evidence" value="ECO:0007669"/>
    <property type="project" value="UniProtKB-UniRule"/>
</dbReference>
<dbReference type="GO" id="GO:0016020">
    <property type="term" value="C:membrane"/>
    <property type="evidence" value="ECO:0007669"/>
    <property type="project" value="TreeGrafter"/>
</dbReference>
<evidence type="ECO:0000313" key="7">
    <source>
        <dbReference type="EMBL" id="CAD8081113.1"/>
    </source>
</evidence>
<dbReference type="Pfam" id="PF00069">
    <property type="entry name" value="Pkinase"/>
    <property type="match status" value="1"/>
</dbReference>
<dbReference type="InterPro" id="IPR008271">
    <property type="entry name" value="Ser/Thr_kinase_AS"/>
</dbReference>
<dbReference type="PROSITE" id="PS00107">
    <property type="entry name" value="PROTEIN_KINASE_ATP"/>
    <property type="match status" value="1"/>
</dbReference>
<dbReference type="OrthoDB" id="3256376at2759"/>
<dbReference type="PANTHER" id="PTHR24348">
    <property type="entry name" value="SERINE/THREONINE-PROTEIN KINASE UNC-51-RELATED"/>
    <property type="match status" value="1"/>
</dbReference>
<feature type="domain" description="Protein kinase" evidence="6">
    <location>
        <begin position="13"/>
        <end position="262"/>
    </location>
</feature>
<keyword evidence="4 5" id="KW-0067">ATP-binding</keyword>
<evidence type="ECO:0000313" key="8">
    <source>
        <dbReference type="Proteomes" id="UP000692954"/>
    </source>
</evidence>
<dbReference type="GO" id="GO:0005776">
    <property type="term" value="C:autophagosome"/>
    <property type="evidence" value="ECO:0007669"/>
    <property type="project" value="TreeGrafter"/>
</dbReference>
<dbReference type="PROSITE" id="PS50011">
    <property type="entry name" value="PROTEIN_KINASE_DOM"/>
    <property type="match status" value="1"/>
</dbReference>
<gene>
    <name evidence="7" type="ORF">PSON_ATCC_30995.1.T0410239</name>
</gene>
<sequence length="519" mass="60904">MHFQRRGIMNYSYSVGEIVGHGFSSIVYKGVNDNTQEEVAIKVIQRQISDQIPLIQNEIAILSRLKGNFILKLYDYFYTKNNIYIITEFCRQGDLQQYIKKHGKFNLNIAIQIIIQIIYGIASMQQENIIHRDLKPQNILISDNTIRIADFGFAKDMAQLGTEMNVGTPLYMSPETLIKNQYHLKSDIWSFGVMAYEILYGRPPWNAQNERDLIYQITKNSIFYPDQPEIPNYIKQLIQSCLVVDLNFRCSITDILNSKLFIKQQDKSNFKTVKVDRLAAPVIPKISKNDSDQFINYENTINGLLSFQVNYQLAVQGYQNYFSLIKFILSENYKLISPWLKEKLCILSTLHMTMLSAALVSLVTFDQSNGDHRIKQQVIDQVCYENSNIQQIYQDHLSKVNSIQEFSTDIIKYDQEFSRLITNLTKEGLLSYIKRGIQELNHDLYTRIKLQNVIQYSKELSILKTFSQYYEIVNKYGLLPKFNQNDLLQYLDQITHNQKYLIEYRHFLELRYEIKQILK</sequence>
<reference evidence="7" key="1">
    <citation type="submission" date="2021-01" db="EMBL/GenBank/DDBJ databases">
        <authorList>
            <consortium name="Genoscope - CEA"/>
            <person name="William W."/>
        </authorList>
    </citation>
    <scope>NUCLEOTIDE SEQUENCE</scope>
</reference>
<name>A0A8S1MVP6_9CILI</name>
<organism evidence="7 8">
    <name type="scientific">Paramecium sonneborni</name>
    <dbReference type="NCBI Taxonomy" id="65129"/>
    <lineage>
        <taxon>Eukaryota</taxon>
        <taxon>Sar</taxon>
        <taxon>Alveolata</taxon>
        <taxon>Ciliophora</taxon>
        <taxon>Intramacronucleata</taxon>
        <taxon>Oligohymenophorea</taxon>
        <taxon>Peniculida</taxon>
        <taxon>Parameciidae</taxon>
        <taxon>Paramecium</taxon>
    </lineage>
</organism>
<keyword evidence="1" id="KW-0808">Transferase</keyword>
<dbReference type="InterPro" id="IPR000719">
    <property type="entry name" value="Prot_kinase_dom"/>
</dbReference>
<keyword evidence="2 5" id="KW-0547">Nucleotide-binding</keyword>
<evidence type="ECO:0000256" key="2">
    <source>
        <dbReference type="ARBA" id="ARBA00022741"/>
    </source>
</evidence>
<feature type="binding site" evidence="5">
    <location>
        <position position="42"/>
    </location>
    <ligand>
        <name>ATP</name>
        <dbReference type="ChEBI" id="CHEBI:30616"/>
    </ligand>
</feature>
<dbReference type="GO" id="GO:0000045">
    <property type="term" value="P:autophagosome assembly"/>
    <property type="evidence" value="ECO:0007669"/>
    <property type="project" value="TreeGrafter"/>
</dbReference>
<evidence type="ECO:0000256" key="1">
    <source>
        <dbReference type="ARBA" id="ARBA00022679"/>
    </source>
</evidence>
<dbReference type="GO" id="GO:0004674">
    <property type="term" value="F:protein serine/threonine kinase activity"/>
    <property type="evidence" value="ECO:0007669"/>
    <property type="project" value="InterPro"/>
</dbReference>
<dbReference type="GO" id="GO:0010506">
    <property type="term" value="P:regulation of autophagy"/>
    <property type="evidence" value="ECO:0007669"/>
    <property type="project" value="InterPro"/>
</dbReference>
<dbReference type="PANTHER" id="PTHR24348:SF22">
    <property type="entry name" value="NON-SPECIFIC SERINE_THREONINE PROTEIN KINASE"/>
    <property type="match status" value="1"/>
</dbReference>
<evidence type="ECO:0000256" key="3">
    <source>
        <dbReference type="ARBA" id="ARBA00022777"/>
    </source>
</evidence>
<comment type="caution">
    <text evidence="7">The sequence shown here is derived from an EMBL/GenBank/DDBJ whole genome shotgun (WGS) entry which is preliminary data.</text>
</comment>
<dbReference type="AlphaFoldDB" id="A0A8S1MVP6"/>
<evidence type="ECO:0000259" key="6">
    <source>
        <dbReference type="PROSITE" id="PS50011"/>
    </source>
</evidence>
<dbReference type="Proteomes" id="UP000692954">
    <property type="component" value="Unassembled WGS sequence"/>
</dbReference>
<dbReference type="GO" id="GO:0000407">
    <property type="term" value="C:phagophore assembly site"/>
    <property type="evidence" value="ECO:0007669"/>
    <property type="project" value="TreeGrafter"/>
</dbReference>
<protein>
    <recommendedName>
        <fullName evidence="6">Protein kinase domain-containing protein</fullName>
    </recommendedName>
</protein>